<sequence>MKKSDYIAPFVIIAAILQLFASLSARADNELIAKLDLDKDGQITIKEAVADPVILASFGKIDTDGNGKISSIELARTKIVPTLEKKISKSG</sequence>
<evidence type="ECO:0000256" key="1">
    <source>
        <dbReference type="SAM" id="SignalP"/>
    </source>
</evidence>
<dbReference type="STRING" id="493475.GARC_3160"/>
<reference evidence="3 4" key="1">
    <citation type="journal article" date="2017" name="Antonie Van Leeuwenhoek">
        <title>Rhizobium rhizosphaerae sp. nov., a novel species isolated from rice rhizosphere.</title>
        <authorList>
            <person name="Zhao J.J."/>
            <person name="Zhang J."/>
            <person name="Zhang R.J."/>
            <person name="Zhang C.W."/>
            <person name="Yin H.Q."/>
            <person name="Zhang X.X."/>
        </authorList>
    </citation>
    <scope>NUCLEOTIDE SEQUENCE [LARGE SCALE GENOMIC DNA]</scope>
    <source>
        <strain evidence="3 4">BSs20135</strain>
    </source>
</reference>
<feature type="domain" description="EF-hand" evidence="2">
    <location>
        <begin position="33"/>
        <end position="47"/>
    </location>
</feature>
<comment type="caution">
    <text evidence="3">The sequence shown here is derived from an EMBL/GenBank/DDBJ whole genome shotgun (WGS) entry which is preliminary data.</text>
</comment>
<dbReference type="Gene3D" id="1.10.238.10">
    <property type="entry name" value="EF-hand"/>
    <property type="match status" value="1"/>
</dbReference>
<dbReference type="PROSITE" id="PS00018">
    <property type="entry name" value="EF_HAND_1"/>
    <property type="match status" value="1"/>
</dbReference>
<organism evidence="3 4">
    <name type="scientific">Paraglaciecola arctica BSs20135</name>
    <dbReference type="NCBI Taxonomy" id="493475"/>
    <lineage>
        <taxon>Bacteria</taxon>
        <taxon>Pseudomonadati</taxon>
        <taxon>Pseudomonadota</taxon>
        <taxon>Gammaproteobacteria</taxon>
        <taxon>Alteromonadales</taxon>
        <taxon>Alteromonadaceae</taxon>
        <taxon>Paraglaciecola</taxon>
    </lineage>
</organism>
<dbReference type="Proteomes" id="UP000006327">
    <property type="component" value="Unassembled WGS sequence"/>
</dbReference>
<dbReference type="InterPro" id="IPR011992">
    <property type="entry name" value="EF-hand-dom_pair"/>
</dbReference>
<name>K6XHH7_9ALTE</name>
<protein>
    <recommendedName>
        <fullName evidence="2">EF-hand domain-containing protein</fullName>
    </recommendedName>
</protein>
<evidence type="ECO:0000313" key="4">
    <source>
        <dbReference type="Proteomes" id="UP000006327"/>
    </source>
</evidence>
<dbReference type="InterPro" id="IPR018247">
    <property type="entry name" value="EF_Hand_1_Ca_BS"/>
</dbReference>
<dbReference type="AlphaFoldDB" id="K6XHH7"/>
<keyword evidence="4" id="KW-1185">Reference proteome</keyword>
<dbReference type="EMBL" id="BAEO01000047">
    <property type="protein sequence ID" value="GAC20119.1"/>
    <property type="molecule type" value="Genomic_DNA"/>
</dbReference>
<feature type="chain" id="PRO_5003900317" description="EF-hand domain-containing protein" evidence="1">
    <location>
        <begin position="28"/>
        <end position="91"/>
    </location>
</feature>
<evidence type="ECO:0000313" key="3">
    <source>
        <dbReference type="EMBL" id="GAC20119.1"/>
    </source>
</evidence>
<dbReference type="InterPro" id="IPR002048">
    <property type="entry name" value="EF_hand_dom"/>
</dbReference>
<keyword evidence="1" id="KW-0732">Signal</keyword>
<dbReference type="Pfam" id="PF13202">
    <property type="entry name" value="EF-hand_5"/>
    <property type="match status" value="2"/>
</dbReference>
<dbReference type="SUPFAM" id="SSF47473">
    <property type="entry name" value="EF-hand"/>
    <property type="match status" value="1"/>
</dbReference>
<gene>
    <name evidence="3" type="ORF">GARC_3160</name>
</gene>
<feature type="domain" description="EF-hand" evidence="2">
    <location>
        <begin position="57"/>
        <end position="76"/>
    </location>
</feature>
<dbReference type="GO" id="GO:0005509">
    <property type="term" value="F:calcium ion binding"/>
    <property type="evidence" value="ECO:0007669"/>
    <property type="project" value="InterPro"/>
</dbReference>
<evidence type="ECO:0000259" key="2">
    <source>
        <dbReference type="Pfam" id="PF13202"/>
    </source>
</evidence>
<dbReference type="OrthoDB" id="6335564at2"/>
<dbReference type="RefSeq" id="WP_007621708.1">
    <property type="nucleotide sequence ID" value="NZ_BAEO01000047.1"/>
</dbReference>
<feature type="signal peptide" evidence="1">
    <location>
        <begin position="1"/>
        <end position="27"/>
    </location>
</feature>
<accession>K6XHH7</accession>
<proteinExistence type="predicted"/>